<keyword evidence="1" id="KW-0812">Transmembrane</keyword>
<feature type="transmembrane region" description="Helical" evidence="1">
    <location>
        <begin position="146"/>
        <end position="168"/>
    </location>
</feature>
<evidence type="ECO:0000256" key="1">
    <source>
        <dbReference type="SAM" id="Phobius"/>
    </source>
</evidence>
<accession>A0ABP1RVJ7</accession>
<feature type="transmembrane region" description="Helical" evidence="1">
    <location>
        <begin position="78"/>
        <end position="101"/>
    </location>
</feature>
<protein>
    <recommendedName>
        <fullName evidence="4">Gustatory receptor</fullName>
    </recommendedName>
</protein>
<name>A0ABP1RVJ7_9HEXA</name>
<keyword evidence="3" id="KW-1185">Reference proteome</keyword>
<organism evidence="2 3">
    <name type="scientific">Orchesella dallaii</name>
    <dbReference type="NCBI Taxonomy" id="48710"/>
    <lineage>
        <taxon>Eukaryota</taxon>
        <taxon>Metazoa</taxon>
        <taxon>Ecdysozoa</taxon>
        <taxon>Arthropoda</taxon>
        <taxon>Hexapoda</taxon>
        <taxon>Collembola</taxon>
        <taxon>Entomobryomorpha</taxon>
        <taxon>Entomobryoidea</taxon>
        <taxon>Orchesellidae</taxon>
        <taxon>Orchesellinae</taxon>
        <taxon>Orchesella</taxon>
    </lineage>
</organism>
<proteinExistence type="predicted"/>
<keyword evidence="1" id="KW-0472">Membrane</keyword>
<keyword evidence="1" id="KW-1133">Transmembrane helix</keyword>
<reference evidence="2 3" key="1">
    <citation type="submission" date="2024-08" db="EMBL/GenBank/DDBJ databases">
        <authorList>
            <person name="Cucini C."/>
            <person name="Frati F."/>
        </authorList>
    </citation>
    <scope>NUCLEOTIDE SEQUENCE [LARGE SCALE GENOMIC DNA]</scope>
</reference>
<evidence type="ECO:0008006" key="4">
    <source>
        <dbReference type="Google" id="ProtNLM"/>
    </source>
</evidence>
<evidence type="ECO:0000313" key="3">
    <source>
        <dbReference type="Proteomes" id="UP001642540"/>
    </source>
</evidence>
<dbReference type="EMBL" id="CAXLJM020000112">
    <property type="protein sequence ID" value="CAL8136824.1"/>
    <property type="molecule type" value="Genomic_DNA"/>
</dbReference>
<gene>
    <name evidence="2" type="ORF">ODALV1_LOCUS26630</name>
</gene>
<dbReference type="Proteomes" id="UP001642540">
    <property type="component" value="Unassembled WGS sequence"/>
</dbReference>
<sequence>MNWGFALACNTSLTITPAVFVIGLHWRNPCQSTLLASWILPECGVIIKEECYNDIITNEIIKWTLLIVIKGGIFLANYLIWAAGCSSTLFCMGGLQILCIMNLHEHLKRYFDACNKEPNASWVSTALPFRKIQILSLLNNNTMQTAVLMFSITMMLLTSLSITVFVRLEWNAKNFLALAYFYVMFWDCILFITVCMGDGMLSVYVESKRILDILKRNEMVTSNGIVLTQSQRLDYKWFQRFRRSCPTIRIKLGGSNFLEELTPLKCLHLASELTVDGLLLFK</sequence>
<comment type="caution">
    <text evidence="2">The sequence shown here is derived from an EMBL/GenBank/DDBJ whole genome shotgun (WGS) entry which is preliminary data.</text>
</comment>
<feature type="transmembrane region" description="Helical" evidence="1">
    <location>
        <begin position="180"/>
        <end position="205"/>
    </location>
</feature>
<evidence type="ECO:0000313" key="2">
    <source>
        <dbReference type="EMBL" id="CAL8136824.1"/>
    </source>
</evidence>